<evidence type="ECO:0000313" key="7">
    <source>
        <dbReference type="EMBL" id="SHK58192.1"/>
    </source>
</evidence>
<dbReference type="Gene3D" id="1.10.10.10">
    <property type="entry name" value="Winged helix-like DNA-binding domain superfamily/Winged helix DNA-binding domain"/>
    <property type="match status" value="1"/>
</dbReference>
<evidence type="ECO:0000313" key="6">
    <source>
        <dbReference type="EMBL" id="MDR6411834.1"/>
    </source>
</evidence>
<dbReference type="PANTHER" id="PTHR30136">
    <property type="entry name" value="HELIX-TURN-HELIX TRANSCRIPTIONAL REGULATOR, ICLR FAMILY"/>
    <property type="match status" value="1"/>
</dbReference>
<evidence type="ECO:0000259" key="4">
    <source>
        <dbReference type="PROSITE" id="PS51077"/>
    </source>
</evidence>
<dbReference type="EMBL" id="JAVDRP010000013">
    <property type="protein sequence ID" value="MDR6411834.1"/>
    <property type="molecule type" value="Genomic_DNA"/>
</dbReference>
<dbReference type="InterPro" id="IPR036388">
    <property type="entry name" value="WH-like_DNA-bd_sf"/>
</dbReference>
<evidence type="ECO:0000313" key="8">
    <source>
        <dbReference type="Proteomes" id="UP000184395"/>
    </source>
</evidence>
<dbReference type="EMBL" id="FRAB01000028">
    <property type="protein sequence ID" value="SHK58192.1"/>
    <property type="molecule type" value="Genomic_DNA"/>
</dbReference>
<organism evidence="7 8">
    <name type="scientific">Paraburkholderia terricola</name>
    <dbReference type="NCBI Taxonomy" id="169427"/>
    <lineage>
        <taxon>Bacteria</taxon>
        <taxon>Pseudomonadati</taxon>
        <taxon>Pseudomonadota</taxon>
        <taxon>Betaproteobacteria</taxon>
        <taxon>Burkholderiales</taxon>
        <taxon>Burkholderiaceae</taxon>
        <taxon>Paraburkholderia</taxon>
    </lineage>
</organism>
<evidence type="ECO:0000256" key="1">
    <source>
        <dbReference type="ARBA" id="ARBA00023015"/>
    </source>
</evidence>
<dbReference type="STRING" id="169427.SAMN05192548_102827"/>
<dbReference type="PROSITE" id="PS51078">
    <property type="entry name" value="ICLR_ED"/>
    <property type="match status" value="1"/>
</dbReference>
<dbReference type="AlphaFoldDB" id="A0A1M6TMA8"/>
<dbReference type="OrthoDB" id="9790046at2"/>
<dbReference type="GO" id="GO:0045892">
    <property type="term" value="P:negative regulation of DNA-templated transcription"/>
    <property type="evidence" value="ECO:0007669"/>
    <property type="project" value="TreeGrafter"/>
</dbReference>
<dbReference type="PANTHER" id="PTHR30136:SF35">
    <property type="entry name" value="HTH-TYPE TRANSCRIPTIONAL REGULATOR RV1719"/>
    <property type="match status" value="1"/>
</dbReference>
<dbReference type="InterPro" id="IPR036390">
    <property type="entry name" value="WH_DNA-bd_sf"/>
</dbReference>
<dbReference type="Gene3D" id="3.30.450.40">
    <property type="match status" value="1"/>
</dbReference>
<keyword evidence="3" id="KW-0804">Transcription</keyword>
<evidence type="ECO:0000259" key="5">
    <source>
        <dbReference type="PROSITE" id="PS51078"/>
    </source>
</evidence>
<dbReference type="InterPro" id="IPR005471">
    <property type="entry name" value="Tscrpt_reg_IclR_N"/>
</dbReference>
<feature type="domain" description="IclR-ED" evidence="5">
    <location>
        <begin position="71"/>
        <end position="252"/>
    </location>
</feature>
<sequence length="253" mass="28139">MPAPESSRARGVDRVVGILKQLHIARRPLTMRELIEATGAPRSSIYELVTILTEAGWLETAADGSVFFGREMHYYGSDYAVHNDLISRAHQAILALVRNHDETAQLCMLEGNKYTVVLSENSSRPFNISSDIGVKVPIPWTATGRLLLAHLRANEIRALIPDEDFVLDNGRRVEFEAFLSDVERAAELGYCCTEGLSHTFRYCMAAPIRDRSGLAVAALCFMTSRDTAPEKRATMLEDLIRSAKALSQPYARL</sequence>
<reference evidence="7 8" key="1">
    <citation type="submission" date="2016-11" db="EMBL/GenBank/DDBJ databases">
        <authorList>
            <person name="Jaros S."/>
            <person name="Januszkiewicz K."/>
            <person name="Wedrychowicz H."/>
        </authorList>
    </citation>
    <scope>NUCLEOTIDE SEQUENCE [LARGE SCALE GENOMIC DNA]</scope>
    <source>
        <strain evidence="7 8">LMG 20594</strain>
    </source>
</reference>
<dbReference type="GO" id="GO:0003677">
    <property type="term" value="F:DNA binding"/>
    <property type="evidence" value="ECO:0007669"/>
    <property type="project" value="UniProtKB-KW"/>
</dbReference>
<feature type="domain" description="HTH iclR-type" evidence="4">
    <location>
        <begin position="9"/>
        <end position="70"/>
    </location>
</feature>
<dbReference type="RefSeq" id="WP_073430823.1">
    <property type="nucleotide sequence ID" value="NZ_CADFGY010000016.1"/>
</dbReference>
<evidence type="ECO:0000313" key="9">
    <source>
        <dbReference type="Proteomes" id="UP001264340"/>
    </source>
</evidence>
<keyword evidence="2 6" id="KW-0238">DNA-binding</keyword>
<dbReference type="InterPro" id="IPR014757">
    <property type="entry name" value="Tscrpt_reg_IclR_C"/>
</dbReference>
<name>A0A1M6TMA8_9BURK</name>
<reference evidence="6 9" key="2">
    <citation type="submission" date="2023-07" db="EMBL/GenBank/DDBJ databases">
        <title>Sorghum-associated microbial communities from plants grown in Nebraska, USA.</title>
        <authorList>
            <person name="Schachtman D."/>
        </authorList>
    </citation>
    <scope>NUCLEOTIDE SEQUENCE [LARGE SCALE GENOMIC DNA]</scope>
    <source>
        <strain evidence="6 9">DS1316</strain>
    </source>
</reference>
<dbReference type="Pfam" id="PF01614">
    <property type="entry name" value="IclR_C"/>
    <property type="match status" value="1"/>
</dbReference>
<dbReference type="InterPro" id="IPR050707">
    <property type="entry name" value="HTH_MetabolicPath_Reg"/>
</dbReference>
<dbReference type="SMART" id="SM00346">
    <property type="entry name" value="HTH_ICLR"/>
    <property type="match status" value="1"/>
</dbReference>
<dbReference type="PROSITE" id="PS51077">
    <property type="entry name" value="HTH_ICLR"/>
    <property type="match status" value="1"/>
</dbReference>
<dbReference type="Proteomes" id="UP000184395">
    <property type="component" value="Unassembled WGS sequence"/>
</dbReference>
<protein>
    <submittedName>
        <fullName evidence="6">DNA-binding IclR family transcriptional regulator</fullName>
    </submittedName>
    <submittedName>
        <fullName evidence="7">Transcriptional regulator, IclR family</fullName>
    </submittedName>
</protein>
<dbReference type="InterPro" id="IPR029016">
    <property type="entry name" value="GAF-like_dom_sf"/>
</dbReference>
<keyword evidence="1" id="KW-0805">Transcription regulation</keyword>
<evidence type="ECO:0000256" key="3">
    <source>
        <dbReference type="ARBA" id="ARBA00023163"/>
    </source>
</evidence>
<evidence type="ECO:0000256" key="2">
    <source>
        <dbReference type="ARBA" id="ARBA00023125"/>
    </source>
</evidence>
<dbReference type="GO" id="GO:0003700">
    <property type="term" value="F:DNA-binding transcription factor activity"/>
    <property type="evidence" value="ECO:0007669"/>
    <property type="project" value="TreeGrafter"/>
</dbReference>
<proteinExistence type="predicted"/>
<dbReference type="SUPFAM" id="SSF46785">
    <property type="entry name" value="Winged helix' DNA-binding domain"/>
    <property type="match status" value="1"/>
</dbReference>
<dbReference type="Pfam" id="PF09339">
    <property type="entry name" value="HTH_IclR"/>
    <property type="match status" value="1"/>
</dbReference>
<accession>A0A1M6TMA8</accession>
<dbReference type="SUPFAM" id="SSF55781">
    <property type="entry name" value="GAF domain-like"/>
    <property type="match status" value="1"/>
</dbReference>
<keyword evidence="9" id="KW-1185">Reference proteome</keyword>
<dbReference type="Proteomes" id="UP001264340">
    <property type="component" value="Unassembled WGS sequence"/>
</dbReference>
<gene>
    <name evidence="6" type="ORF">J2804_005268</name>
    <name evidence="7" type="ORF">SAMN05192548_102827</name>
</gene>